<dbReference type="SUPFAM" id="SSF69593">
    <property type="entry name" value="Glycerol-3-phosphate (1)-acyltransferase"/>
    <property type="match status" value="1"/>
</dbReference>
<dbReference type="PANTHER" id="PTHR10983">
    <property type="entry name" value="1-ACYLGLYCEROL-3-PHOSPHATE ACYLTRANSFERASE-RELATED"/>
    <property type="match status" value="1"/>
</dbReference>
<sequence>MEPNALHRRGQKSTVPSQVPIETSPVQPVTPSKPRYGLAMEALRFILLVDFWVGSTLIMHFTQIIGTSLYFLNKNYFYAWMAMLKQQYGVFLTLLTQWFAPTPVIVSGDASVQGQLRRTADGRLETSFPERLVLIGNHQLYTDWIYLWWIAYTSRMHGHIYIILKDIFKWVPLLGPAMQLFGFVFMARKWATDQDRMAHRLKKLTTSHTGPMSGSAGWDPMWLLIYPEGTNMSANTRRNSAKWAAKVGIEDLKHQVLPRSTGFHFVLSELKGTVDYVYDVTVGYGGIPPGKYGQDIFGLRSSYIAGRPPSSVSLYFRRYAFSEIPLDDPKAFEAWVLERWREKDEFLEQWKTTGKFPASPKDPDSKVEGWIETEVRVKHWTEITRIFVFPVTCALLANVGARLWNFAFYGKLCFDCI</sequence>
<evidence type="ECO:0000256" key="2">
    <source>
        <dbReference type="ARBA" id="ARBA00022679"/>
    </source>
</evidence>
<feature type="compositionally biased region" description="Basic residues" evidence="4">
    <location>
        <begin position="1"/>
        <end position="11"/>
    </location>
</feature>
<name>A0A8H3EU33_9LECA</name>
<feature type="transmembrane region" description="Helical" evidence="5">
    <location>
        <begin position="170"/>
        <end position="187"/>
    </location>
</feature>
<organism evidence="7 8">
    <name type="scientific">Gomphillus americanus</name>
    <dbReference type="NCBI Taxonomy" id="1940652"/>
    <lineage>
        <taxon>Eukaryota</taxon>
        <taxon>Fungi</taxon>
        <taxon>Dikarya</taxon>
        <taxon>Ascomycota</taxon>
        <taxon>Pezizomycotina</taxon>
        <taxon>Lecanoromycetes</taxon>
        <taxon>OSLEUM clade</taxon>
        <taxon>Ostropomycetidae</taxon>
        <taxon>Ostropales</taxon>
        <taxon>Graphidaceae</taxon>
        <taxon>Gomphilloideae</taxon>
        <taxon>Gomphillus</taxon>
    </lineage>
</organism>
<dbReference type="Proteomes" id="UP000664169">
    <property type="component" value="Unassembled WGS sequence"/>
</dbReference>
<gene>
    <name evidence="7" type="ORF">GOMPHAMPRED_007633</name>
</gene>
<evidence type="ECO:0000313" key="8">
    <source>
        <dbReference type="Proteomes" id="UP000664169"/>
    </source>
</evidence>
<evidence type="ECO:0000256" key="5">
    <source>
        <dbReference type="SAM" id="Phobius"/>
    </source>
</evidence>
<dbReference type="Pfam" id="PF01553">
    <property type="entry name" value="Acyltransferase"/>
    <property type="match status" value="1"/>
</dbReference>
<dbReference type="SMART" id="SM00563">
    <property type="entry name" value="PlsC"/>
    <property type="match status" value="1"/>
</dbReference>
<evidence type="ECO:0000259" key="6">
    <source>
        <dbReference type="SMART" id="SM00563"/>
    </source>
</evidence>
<dbReference type="InterPro" id="IPR032098">
    <property type="entry name" value="Acyltransf_C"/>
</dbReference>
<evidence type="ECO:0000313" key="7">
    <source>
        <dbReference type="EMBL" id="CAF9912342.1"/>
    </source>
</evidence>
<keyword evidence="3" id="KW-0012">Acyltransferase</keyword>
<dbReference type="EMBL" id="CAJPDQ010000007">
    <property type="protein sequence ID" value="CAF9912342.1"/>
    <property type="molecule type" value="Genomic_DNA"/>
</dbReference>
<accession>A0A8H3EU33</accession>
<keyword evidence="5" id="KW-0812">Transmembrane</keyword>
<dbReference type="GO" id="GO:0005783">
    <property type="term" value="C:endoplasmic reticulum"/>
    <property type="evidence" value="ECO:0007669"/>
    <property type="project" value="TreeGrafter"/>
</dbReference>
<feature type="domain" description="Phospholipid/glycerol acyltransferase" evidence="6">
    <location>
        <begin position="132"/>
        <end position="264"/>
    </location>
</feature>
<evidence type="ECO:0000256" key="4">
    <source>
        <dbReference type="SAM" id="MobiDB-lite"/>
    </source>
</evidence>
<reference evidence="7" key="1">
    <citation type="submission" date="2021-03" db="EMBL/GenBank/DDBJ databases">
        <authorList>
            <person name="Tagirdzhanova G."/>
        </authorList>
    </citation>
    <scope>NUCLEOTIDE SEQUENCE</scope>
</reference>
<dbReference type="Pfam" id="PF16076">
    <property type="entry name" value="Acyltransf_C"/>
    <property type="match status" value="1"/>
</dbReference>
<keyword evidence="8" id="KW-1185">Reference proteome</keyword>
<evidence type="ECO:0000256" key="3">
    <source>
        <dbReference type="ARBA" id="ARBA00023315"/>
    </source>
</evidence>
<dbReference type="InterPro" id="IPR002123">
    <property type="entry name" value="Plipid/glycerol_acylTrfase"/>
</dbReference>
<evidence type="ECO:0000256" key="1">
    <source>
        <dbReference type="ARBA" id="ARBA00008655"/>
    </source>
</evidence>
<proteinExistence type="inferred from homology"/>
<dbReference type="GO" id="GO:0036149">
    <property type="term" value="P:phosphatidylinositol acyl-chain remodeling"/>
    <property type="evidence" value="ECO:0007669"/>
    <property type="project" value="TreeGrafter"/>
</dbReference>
<protein>
    <recommendedName>
        <fullName evidence="6">Phospholipid/glycerol acyltransferase domain-containing protein</fullName>
    </recommendedName>
</protein>
<dbReference type="OrthoDB" id="189226at2759"/>
<feature type="transmembrane region" description="Helical" evidence="5">
    <location>
        <begin position="45"/>
        <end position="71"/>
    </location>
</feature>
<dbReference type="CDD" id="cd07990">
    <property type="entry name" value="LPLAT_LCLAT1-like"/>
    <property type="match status" value="1"/>
</dbReference>
<feature type="region of interest" description="Disordered" evidence="4">
    <location>
        <begin position="1"/>
        <end position="28"/>
    </location>
</feature>
<comment type="similarity">
    <text evidence="1">Belongs to the 1-acyl-sn-glycerol-3-phosphate acyltransferase family.</text>
</comment>
<dbReference type="AlphaFoldDB" id="A0A8H3EU33"/>
<feature type="compositionally biased region" description="Polar residues" evidence="4">
    <location>
        <begin position="12"/>
        <end position="28"/>
    </location>
</feature>
<keyword evidence="2" id="KW-0808">Transferase</keyword>
<comment type="caution">
    <text evidence="7">The sequence shown here is derived from an EMBL/GenBank/DDBJ whole genome shotgun (WGS) entry which is preliminary data.</text>
</comment>
<keyword evidence="5" id="KW-1133">Transmembrane helix</keyword>
<keyword evidence="5" id="KW-0472">Membrane</keyword>
<dbReference type="PANTHER" id="PTHR10983:SF16">
    <property type="entry name" value="LYSOCARDIOLIPIN ACYLTRANSFERASE 1"/>
    <property type="match status" value="1"/>
</dbReference>
<dbReference type="GO" id="GO:0016746">
    <property type="term" value="F:acyltransferase activity"/>
    <property type="evidence" value="ECO:0007669"/>
    <property type="project" value="UniProtKB-KW"/>
</dbReference>